<comment type="caution">
    <text evidence="2">The sequence shown here is derived from an EMBL/GenBank/DDBJ whole genome shotgun (WGS) entry which is preliminary data.</text>
</comment>
<feature type="compositionally biased region" description="Basic and acidic residues" evidence="1">
    <location>
        <begin position="168"/>
        <end position="180"/>
    </location>
</feature>
<protein>
    <submittedName>
        <fullName evidence="2">Uncharacterized protein</fullName>
    </submittedName>
</protein>
<evidence type="ECO:0000256" key="1">
    <source>
        <dbReference type="SAM" id="MobiDB-lite"/>
    </source>
</evidence>
<dbReference type="Proteomes" id="UP000051660">
    <property type="component" value="Unassembled WGS sequence"/>
</dbReference>
<dbReference type="EMBL" id="LLYB01000081">
    <property type="protein sequence ID" value="KRR21365.1"/>
    <property type="molecule type" value="Genomic_DNA"/>
</dbReference>
<gene>
    <name evidence="2" type="ORF">CQ14_06865</name>
</gene>
<evidence type="ECO:0000313" key="3">
    <source>
        <dbReference type="Proteomes" id="UP000051660"/>
    </source>
</evidence>
<feature type="region of interest" description="Disordered" evidence="1">
    <location>
        <begin position="162"/>
        <end position="200"/>
    </location>
</feature>
<proteinExistence type="predicted"/>
<evidence type="ECO:0000313" key="2">
    <source>
        <dbReference type="EMBL" id="KRR21365.1"/>
    </source>
</evidence>
<dbReference type="AlphaFoldDB" id="A0A0R3MTR6"/>
<name>A0A0R3MTR6_9BRAD</name>
<accession>A0A0R3MTR6</accession>
<reference evidence="2 3" key="1">
    <citation type="submission" date="2014-03" db="EMBL/GenBank/DDBJ databases">
        <title>Bradyrhizobium valentinum sp. nov., isolated from effective nodules of Lupinus mariae-josephae, a lupine endemic of basic-lime soils in Eastern Spain.</title>
        <authorList>
            <person name="Duran D."/>
            <person name="Rey L."/>
            <person name="Navarro A."/>
            <person name="Busquets A."/>
            <person name="Imperial J."/>
            <person name="Ruiz-Argueso T."/>
        </authorList>
    </citation>
    <scope>NUCLEOTIDE SEQUENCE [LARGE SCALE GENOMIC DNA]</scope>
    <source>
        <strain evidence="2 3">CCBAU 23086</strain>
    </source>
</reference>
<dbReference type="RefSeq" id="WP_057859823.1">
    <property type="nucleotide sequence ID" value="NZ_LLYB01000081.1"/>
</dbReference>
<organism evidence="2 3">
    <name type="scientific">Bradyrhizobium lablabi</name>
    <dbReference type="NCBI Taxonomy" id="722472"/>
    <lineage>
        <taxon>Bacteria</taxon>
        <taxon>Pseudomonadati</taxon>
        <taxon>Pseudomonadota</taxon>
        <taxon>Alphaproteobacteria</taxon>
        <taxon>Hyphomicrobiales</taxon>
        <taxon>Nitrobacteraceae</taxon>
        <taxon>Bradyrhizobium</taxon>
    </lineage>
</organism>
<sequence>MSYTRFRERSRDVQDGLERHVWGKQKYTGKGSIIKVRGTDTEDQEAAVLVIGGVSFNVKEKFNTEVMLLASSSDTNLKMALLTIPKDKQRRWMEGDGGVQHPTDGDFALDFSDKLAHLTKNKFGVGEDGEFEVRGKEGYFRVKKLIVDGELIVNTRVKTPEVVSGSEKPPKFEGNKQAEIEKDDEGGAGGAGTAQLTMDF</sequence>